<dbReference type="GO" id="GO:0016618">
    <property type="term" value="F:hydroxypyruvate reductase [NAD(P)H] activity"/>
    <property type="evidence" value="ECO:0007669"/>
    <property type="project" value="TreeGrafter"/>
</dbReference>
<dbReference type="InterPro" id="IPR006139">
    <property type="entry name" value="D-isomer_2_OHA_DH_cat_dom"/>
</dbReference>
<feature type="domain" description="D-isomer specific 2-hydroxyacid dehydrogenase NAD-binding" evidence="4">
    <location>
        <begin position="510"/>
        <end position="684"/>
    </location>
</feature>
<dbReference type="Proteomes" id="UP000243876">
    <property type="component" value="Unassembled WGS sequence"/>
</dbReference>
<dbReference type="InterPro" id="IPR050223">
    <property type="entry name" value="D-isomer_2-hydroxyacid_DH"/>
</dbReference>
<evidence type="ECO:0000259" key="4">
    <source>
        <dbReference type="Pfam" id="PF02826"/>
    </source>
</evidence>
<dbReference type="SUPFAM" id="SSF52283">
    <property type="entry name" value="Formate/glycerate dehydrogenase catalytic domain-like"/>
    <property type="match status" value="1"/>
</dbReference>
<dbReference type="AlphaFoldDB" id="A0A0D6EJT0"/>
<reference evidence="6" key="1">
    <citation type="submission" date="2015-02" db="EMBL/GenBank/DDBJ databases">
        <authorList>
            <person name="Gon?alves P."/>
        </authorList>
    </citation>
    <scope>NUCLEOTIDE SEQUENCE [LARGE SCALE GENOMIC DNA]</scope>
</reference>
<evidence type="ECO:0000313" key="6">
    <source>
        <dbReference type="Proteomes" id="UP000243876"/>
    </source>
</evidence>
<dbReference type="CDD" id="cd12168">
    <property type="entry name" value="Mand_dh_like"/>
    <property type="match status" value="1"/>
</dbReference>
<dbReference type="PANTHER" id="PTHR10996">
    <property type="entry name" value="2-HYDROXYACID DEHYDROGENASE-RELATED"/>
    <property type="match status" value="1"/>
</dbReference>
<protein>
    <submittedName>
        <fullName evidence="5">SPOSA6832_01859-mRNA-1:cds</fullName>
    </submittedName>
</protein>
<dbReference type="OrthoDB" id="9991913at2759"/>
<dbReference type="Pfam" id="PF00389">
    <property type="entry name" value="2-Hacid_dh"/>
    <property type="match status" value="1"/>
</dbReference>
<dbReference type="PROSITE" id="PS00065">
    <property type="entry name" value="D_2_HYDROXYACID_DH_1"/>
    <property type="match status" value="1"/>
</dbReference>
<dbReference type="InterPro" id="IPR029753">
    <property type="entry name" value="D-isomer_DH_CS"/>
</dbReference>
<dbReference type="GO" id="GO:0008318">
    <property type="term" value="F:protein prenyltransferase activity"/>
    <property type="evidence" value="ECO:0007669"/>
    <property type="project" value="InterPro"/>
</dbReference>
<dbReference type="InterPro" id="IPR029752">
    <property type="entry name" value="D-isomer_DH_CS1"/>
</dbReference>
<dbReference type="InterPro" id="IPR006140">
    <property type="entry name" value="D-isomer_DH_NAD-bd"/>
</dbReference>
<name>A0A0D6EJT0_SPOSA</name>
<dbReference type="SUPFAM" id="SSF51735">
    <property type="entry name" value="NAD(P)-binding Rossmann-fold domains"/>
    <property type="match status" value="1"/>
</dbReference>
<dbReference type="GO" id="GO:0030267">
    <property type="term" value="F:glyoxylate reductase (NADPH) activity"/>
    <property type="evidence" value="ECO:0007669"/>
    <property type="project" value="TreeGrafter"/>
</dbReference>
<dbReference type="Pfam" id="PF01239">
    <property type="entry name" value="PPTA"/>
    <property type="match status" value="3"/>
</dbReference>
<dbReference type="GO" id="GO:0005829">
    <property type="term" value="C:cytosol"/>
    <property type="evidence" value="ECO:0007669"/>
    <property type="project" value="TreeGrafter"/>
</dbReference>
<keyword evidence="2" id="KW-0560">Oxidoreductase</keyword>
<accession>A0A0D6EJT0</accession>
<dbReference type="Pfam" id="PF02826">
    <property type="entry name" value="2-Hacid_dh_C"/>
    <property type="match status" value="1"/>
</dbReference>
<evidence type="ECO:0000256" key="2">
    <source>
        <dbReference type="ARBA" id="ARBA00023002"/>
    </source>
</evidence>
<evidence type="ECO:0000256" key="1">
    <source>
        <dbReference type="ARBA" id="ARBA00005854"/>
    </source>
</evidence>
<sequence length="722" mass="79248">MLSKLNLVGGTGGDLASSGQRDVAARLDFLCPRPRLSPLLDPLPALCTFCPSIGPVRTFPLALARSFFAPLASPCLSAMSAADADPYVPWAKRKGWEDLQPIPQNDAPKCLVPIAYPEHYEPGSLLHLVRLLALKYRADTLLELKTNLVAELDLLDALVKHHLKSYQVWYADLPSLSPQHRRTIVLALNDPSRELDFTSKALSLDSKNYHTWAYRQWVLCHFFGDLSLAPEDRASLSEEDKNKRKGGWQGELEYVDKLLTEDIRNNSAWNHRFFVCFESGQMGPEEVGESEIQYAKGKLAISPNNPSAWNYLRGVLTRLSLPLTTAIPFATPLALNTPLSMPPNEPAVSEKAELPAWLAIEFLADAKAEEALKEEEEGSRTTKGQEAAVLFTSLIEFDPIRRYYWTFRAQEAVSVATSTMSSSSKPQVLLMDEIKLATSLYESLQGKYDFVVTGLFDEELVQGLPENMQFIAHNGAGYDQLDIPACTARRIQVANVPVAVDGATADTALFLLLGAIRQFGLAQSNLRAGKFNAGLPLANDPKDKVLGIVGMGGIGRAFAHRAKALGMSRIVYHNRNRLAPELEDGATYVGSLDELLATSDVVSLNLPLNAHTKHTMGRAEFKKMKTTAILINTARGGVVDEGALVEALETGEIAGCGLDVYEEEPKIHEGLLKSGSAFLLPHVGTLTVETQREMEAVCLRNIESGLETGKLHFWVAEQKGIF</sequence>
<comment type="similarity">
    <text evidence="1">Belongs to the D-isomer specific 2-hydroxyacid dehydrogenase family.</text>
</comment>
<dbReference type="SUPFAM" id="SSF48439">
    <property type="entry name" value="Protein prenylyltransferase"/>
    <property type="match status" value="1"/>
</dbReference>
<evidence type="ECO:0000313" key="5">
    <source>
        <dbReference type="EMBL" id="CEQ40262.1"/>
    </source>
</evidence>
<dbReference type="InterPro" id="IPR002088">
    <property type="entry name" value="Prenyl_trans_a"/>
</dbReference>
<dbReference type="EMBL" id="CENE01000006">
    <property type="protein sequence ID" value="CEQ40262.1"/>
    <property type="molecule type" value="Genomic_DNA"/>
</dbReference>
<dbReference type="PROSITE" id="PS51147">
    <property type="entry name" value="PFTA"/>
    <property type="match status" value="3"/>
</dbReference>
<dbReference type="FunFam" id="3.40.50.720:FF:000026">
    <property type="entry name" value="Glyoxylate/hydroxypyruvate reductase B"/>
    <property type="match status" value="1"/>
</dbReference>
<dbReference type="Gene3D" id="1.25.40.120">
    <property type="entry name" value="Protein prenylyltransferase"/>
    <property type="match status" value="1"/>
</dbReference>
<dbReference type="PANTHER" id="PTHR10996:SF289">
    <property type="entry name" value="2-HYDROXYACID DEHYDROGENASE"/>
    <property type="match status" value="1"/>
</dbReference>
<evidence type="ECO:0000259" key="3">
    <source>
        <dbReference type="Pfam" id="PF00389"/>
    </source>
</evidence>
<dbReference type="PROSITE" id="PS00671">
    <property type="entry name" value="D_2_HYDROXYACID_DH_3"/>
    <property type="match status" value="1"/>
</dbReference>
<dbReference type="InterPro" id="IPR036291">
    <property type="entry name" value="NAD(P)-bd_dom_sf"/>
</dbReference>
<gene>
    <name evidence="5" type="primary">SPOSA6832_01859</name>
</gene>
<organism evidence="5 6">
    <name type="scientific">Sporidiobolus salmonicolor</name>
    <name type="common">Yeast-like fungus</name>
    <name type="synonym">Sporobolomyces salmonicolor</name>
    <dbReference type="NCBI Taxonomy" id="5005"/>
    <lineage>
        <taxon>Eukaryota</taxon>
        <taxon>Fungi</taxon>
        <taxon>Dikarya</taxon>
        <taxon>Basidiomycota</taxon>
        <taxon>Pucciniomycotina</taxon>
        <taxon>Microbotryomycetes</taxon>
        <taxon>Sporidiobolales</taxon>
        <taxon>Sporidiobolaceae</taxon>
        <taxon>Sporobolomyces</taxon>
    </lineage>
</organism>
<keyword evidence="6" id="KW-1185">Reference proteome</keyword>
<dbReference type="GO" id="GO:0051287">
    <property type="term" value="F:NAD binding"/>
    <property type="evidence" value="ECO:0007669"/>
    <property type="project" value="InterPro"/>
</dbReference>
<proteinExistence type="inferred from homology"/>
<feature type="domain" description="D-isomer specific 2-hydroxyacid dehydrogenase catalytic" evidence="3">
    <location>
        <begin position="452"/>
        <end position="711"/>
    </location>
</feature>
<dbReference type="Gene3D" id="3.40.50.720">
    <property type="entry name" value="NAD(P)-binding Rossmann-like Domain"/>
    <property type="match status" value="2"/>
</dbReference>